<dbReference type="Proteomes" id="UP000806211">
    <property type="component" value="Unassembled WGS sequence"/>
</dbReference>
<reference evidence="2 3" key="1">
    <citation type="submission" date="2020-10" db="EMBL/GenBank/DDBJ databases">
        <title>ChiBAC.</title>
        <authorList>
            <person name="Zenner C."/>
            <person name="Hitch T.C.A."/>
            <person name="Clavel T."/>
        </authorList>
    </citation>
    <scope>NUCLEOTIDE SEQUENCE [LARGE SCALE GENOMIC DNA]</scope>
    <source>
        <strain evidence="2 3">DSM 107456</strain>
    </source>
</reference>
<dbReference type="CDD" id="cd03364">
    <property type="entry name" value="TOPRIM_DnaG_primases"/>
    <property type="match status" value="1"/>
</dbReference>
<evidence type="ECO:0000259" key="1">
    <source>
        <dbReference type="Pfam" id="PF13154"/>
    </source>
</evidence>
<dbReference type="Pfam" id="PF13154">
    <property type="entry name" value="DUF3991"/>
    <property type="match status" value="1"/>
</dbReference>
<name>A0ABR9R9V0_9FIRM</name>
<dbReference type="Pfam" id="PF13155">
    <property type="entry name" value="Toprim_2"/>
    <property type="match status" value="1"/>
</dbReference>
<gene>
    <name evidence="2" type="ORF">INF37_05580</name>
</gene>
<organism evidence="2 3">
    <name type="scientific">Pseudoflavonifractor gallinarum</name>
    <dbReference type="NCBI Taxonomy" id="2779352"/>
    <lineage>
        <taxon>Bacteria</taxon>
        <taxon>Bacillati</taxon>
        <taxon>Bacillota</taxon>
        <taxon>Clostridia</taxon>
        <taxon>Eubacteriales</taxon>
        <taxon>Oscillospiraceae</taxon>
        <taxon>Pseudoflavonifractor</taxon>
    </lineage>
</organism>
<accession>A0ABR9R9V0</accession>
<dbReference type="InterPro" id="IPR025054">
    <property type="entry name" value="DUF3991"/>
</dbReference>
<evidence type="ECO:0000313" key="3">
    <source>
        <dbReference type="Proteomes" id="UP000806211"/>
    </source>
</evidence>
<evidence type="ECO:0000313" key="2">
    <source>
        <dbReference type="EMBL" id="MBE5055471.1"/>
    </source>
</evidence>
<dbReference type="RefSeq" id="WP_193537003.1">
    <property type="nucleotide sequence ID" value="NZ_JADCKF010000004.1"/>
</dbReference>
<dbReference type="InterPro" id="IPR034151">
    <property type="entry name" value="TOPRIM_DnaG_bac"/>
</dbReference>
<protein>
    <submittedName>
        <fullName evidence="2">DUF3991 and TOPRIM domain-containing protein</fullName>
    </submittedName>
</protein>
<keyword evidence="3" id="KW-1185">Reference proteome</keyword>
<dbReference type="EMBL" id="JADCKF010000004">
    <property type="protein sequence ID" value="MBE5055471.1"/>
    <property type="molecule type" value="Genomic_DNA"/>
</dbReference>
<dbReference type="SUPFAM" id="SSF56731">
    <property type="entry name" value="DNA primase core"/>
    <property type="match status" value="1"/>
</dbReference>
<dbReference type="Gene3D" id="3.40.1360.10">
    <property type="match status" value="1"/>
</dbReference>
<proteinExistence type="predicted"/>
<comment type="caution">
    <text evidence="2">The sequence shown here is derived from an EMBL/GenBank/DDBJ whole genome shotgun (WGS) entry which is preliminary data.</text>
</comment>
<feature type="domain" description="DUF3991" evidence="1">
    <location>
        <begin position="119"/>
        <end position="201"/>
    </location>
</feature>
<dbReference type="SUPFAM" id="SSF57783">
    <property type="entry name" value="Zinc beta-ribbon"/>
    <property type="match status" value="1"/>
</dbReference>
<sequence>MPYIHFTDEQKLRANSVDLVEFLRRQGEKLIPSGRDKRLASDHSITVRGNEWYDHEAEEGGGPISFVQTFYGLSYPEAVTRLLGGEKGEVYQPAQKKEREEPKEFALPPANQTMRRVYAYLLQQRHISREILNAFAQKGLIYESRELSKDKTKEYHNAVFVGIDEHGVARHAHKRGIYTQGKSYRGNVEGCDPRHSFHWTGASDRLYVFEAPIDLLAFLTLYPEDWQQHSYVALCGTAEHAMLWMLEQNPKLQKIILCLDHDAAGIEAAGRLTDILCKHGYTQSAPLRSTNKDWDEDLKEQHGLEPQPPEEHPQLIVAGTICERIGAKCKAVRPEQASYQIPRLLQQYQNDLHWGRFEQAMDHMETMSALALSVVLRECRQMGTVLTEEQGARFLQSHIHPHQNRGSLKTRATEIGMEFQSVLAKDAVEGIRTEVEKKATASAWLELAISCAKVPIKYCADELRRQQKEEKALLEAAQAMASY</sequence>